<name>A0A0C3Q2F0_9AGAM</name>
<reference evidence="2" key="2">
    <citation type="submission" date="2015-01" db="EMBL/GenBank/DDBJ databases">
        <title>Evolutionary Origins and Diversification of the Mycorrhizal Mutualists.</title>
        <authorList>
            <consortium name="DOE Joint Genome Institute"/>
            <consortium name="Mycorrhizal Genomics Consortium"/>
            <person name="Kohler A."/>
            <person name="Kuo A."/>
            <person name="Nagy L.G."/>
            <person name="Floudas D."/>
            <person name="Copeland A."/>
            <person name="Barry K.W."/>
            <person name="Cichocki N."/>
            <person name="Veneault-Fourrey C."/>
            <person name="LaButti K."/>
            <person name="Lindquist E.A."/>
            <person name="Lipzen A."/>
            <person name="Lundell T."/>
            <person name="Morin E."/>
            <person name="Murat C."/>
            <person name="Riley R."/>
            <person name="Ohm R."/>
            <person name="Sun H."/>
            <person name="Tunlid A."/>
            <person name="Henrissat B."/>
            <person name="Grigoriev I.V."/>
            <person name="Hibbett D.S."/>
            <person name="Martin F."/>
        </authorList>
    </citation>
    <scope>NUCLEOTIDE SEQUENCE [LARGE SCALE GENOMIC DNA]</scope>
    <source>
        <strain evidence="2">MUT 4182</strain>
    </source>
</reference>
<evidence type="ECO:0000313" key="2">
    <source>
        <dbReference type="Proteomes" id="UP000054248"/>
    </source>
</evidence>
<keyword evidence="2" id="KW-1185">Reference proteome</keyword>
<organism evidence="1 2">
    <name type="scientific">Tulasnella calospora MUT 4182</name>
    <dbReference type="NCBI Taxonomy" id="1051891"/>
    <lineage>
        <taxon>Eukaryota</taxon>
        <taxon>Fungi</taxon>
        <taxon>Dikarya</taxon>
        <taxon>Basidiomycota</taxon>
        <taxon>Agaricomycotina</taxon>
        <taxon>Agaricomycetes</taxon>
        <taxon>Cantharellales</taxon>
        <taxon>Tulasnellaceae</taxon>
        <taxon>Tulasnella</taxon>
    </lineage>
</organism>
<accession>A0A0C3Q2F0</accession>
<dbReference type="HOGENOM" id="CLU_1469264_0_0_1"/>
<evidence type="ECO:0000313" key="1">
    <source>
        <dbReference type="EMBL" id="KIO16579.1"/>
    </source>
</evidence>
<protein>
    <submittedName>
        <fullName evidence="1">Uncharacterized protein</fullName>
    </submittedName>
</protein>
<dbReference type="Proteomes" id="UP000054248">
    <property type="component" value="Unassembled WGS sequence"/>
</dbReference>
<reference evidence="1 2" key="1">
    <citation type="submission" date="2014-04" db="EMBL/GenBank/DDBJ databases">
        <authorList>
            <consortium name="DOE Joint Genome Institute"/>
            <person name="Kuo A."/>
            <person name="Girlanda M."/>
            <person name="Perotto S."/>
            <person name="Kohler A."/>
            <person name="Nagy L.G."/>
            <person name="Floudas D."/>
            <person name="Copeland A."/>
            <person name="Barry K.W."/>
            <person name="Cichocki N."/>
            <person name="Veneault-Fourrey C."/>
            <person name="LaButti K."/>
            <person name="Lindquist E.A."/>
            <person name="Lipzen A."/>
            <person name="Lundell T."/>
            <person name="Morin E."/>
            <person name="Murat C."/>
            <person name="Sun H."/>
            <person name="Tunlid A."/>
            <person name="Henrissat B."/>
            <person name="Grigoriev I.V."/>
            <person name="Hibbett D.S."/>
            <person name="Martin F."/>
            <person name="Nordberg H.P."/>
            <person name="Cantor M.N."/>
            <person name="Hua S.X."/>
        </authorList>
    </citation>
    <scope>NUCLEOTIDE SEQUENCE [LARGE SCALE GENOMIC DNA]</scope>
    <source>
        <strain evidence="1 2">MUT 4182</strain>
    </source>
</reference>
<dbReference type="EMBL" id="KN823527">
    <property type="protein sequence ID" value="KIO16579.1"/>
    <property type="molecule type" value="Genomic_DNA"/>
</dbReference>
<gene>
    <name evidence="1" type="ORF">M407DRAFT_33773</name>
</gene>
<dbReference type="AlphaFoldDB" id="A0A0C3Q2F0"/>
<dbReference type="OrthoDB" id="10401602at2759"/>
<sequence>MASQSGQLVQPLPVRDFYGFDYLDIAEHDVPYFMGESAEEAQDFIRAVNQRAYAAGKQKDRAWIAEFAYPFFSRKALVWYDGLDEGTQDDWKLLRSAILAEFTGQQPAPSTVPSAAPAVISSSLRSTPAAPPPPVPAKMVGRIRVDRETPKARGYLTVPKGGLSLGSVYANINEASIFEADILGGTLTFKACSVTRSPAHGTKVPDL</sequence>
<proteinExistence type="predicted"/>